<dbReference type="Proteomes" id="UP001597340">
    <property type="component" value="Unassembled WGS sequence"/>
</dbReference>
<dbReference type="RefSeq" id="WP_229522702.1">
    <property type="nucleotide sequence ID" value="NZ_JAFFQR010000007.1"/>
</dbReference>
<dbReference type="InterPro" id="IPR040491">
    <property type="entry name" value="DUF5626"/>
</dbReference>
<evidence type="ECO:0000313" key="4">
    <source>
        <dbReference type="Proteomes" id="UP001597340"/>
    </source>
</evidence>
<dbReference type="Gene3D" id="2.60.40.3860">
    <property type="match status" value="1"/>
</dbReference>
<comment type="caution">
    <text evidence="3">The sequence shown here is derived from an EMBL/GenBank/DDBJ whole genome shotgun (WGS) entry which is preliminary data.</text>
</comment>
<evidence type="ECO:0000313" key="3">
    <source>
        <dbReference type="EMBL" id="MFD1464089.1"/>
    </source>
</evidence>
<keyword evidence="4" id="KW-1185">Reference proteome</keyword>
<keyword evidence="1" id="KW-0732">Signal</keyword>
<feature type="signal peptide" evidence="1">
    <location>
        <begin position="1"/>
        <end position="23"/>
    </location>
</feature>
<name>A0ABW4DK00_9BACL</name>
<accession>A0ABW4DK00</accession>
<evidence type="ECO:0000259" key="2">
    <source>
        <dbReference type="Pfam" id="PF18540"/>
    </source>
</evidence>
<dbReference type="EMBL" id="JBHTNZ010000066">
    <property type="protein sequence ID" value="MFD1464089.1"/>
    <property type="molecule type" value="Genomic_DNA"/>
</dbReference>
<organism evidence="3 4">
    <name type="scientific">Paenibacillus farraposensis</name>
    <dbReference type="NCBI Taxonomy" id="2807095"/>
    <lineage>
        <taxon>Bacteria</taxon>
        <taxon>Bacillati</taxon>
        <taxon>Bacillota</taxon>
        <taxon>Bacilli</taxon>
        <taxon>Bacillales</taxon>
        <taxon>Paenibacillaceae</taxon>
        <taxon>Paenibacillus</taxon>
    </lineage>
</organism>
<proteinExistence type="predicted"/>
<dbReference type="Pfam" id="PF18540">
    <property type="entry name" value="DUF5626"/>
    <property type="match status" value="1"/>
</dbReference>
<feature type="chain" id="PRO_5047069491" evidence="1">
    <location>
        <begin position="24"/>
        <end position="166"/>
    </location>
</feature>
<protein>
    <submittedName>
        <fullName evidence="3">DUF5626 family protein</fullName>
    </submittedName>
</protein>
<feature type="domain" description="DUF5626" evidence="2">
    <location>
        <begin position="42"/>
        <end position="163"/>
    </location>
</feature>
<reference evidence="4" key="1">
    <citation type="journal article" date="2019" name="Int. J. Syst. Evol. Microbiol.">
        <title>The Global Catalogue of Microorganisms (GCM) 10K type strain sequencing project: providing services to taxonomists for standard genome sequencing and annotation.</title>
        <authorList>
            <consortium name="The Broad Institute Genomics Platform"/>
            <consortium name="The Broad Institute Genome Sequencing Center for Infectious Disease"/>
            <person name="Wu L."/>
            <person name="Ma J."/>
        </authorList>
    </citation>
    <scope>NUCLEOTIDE SEQUENCE [LARGE SCALE GENOMIC DNA]</scope>
    <source>
        <strain evidence="4">CCM 9147</strain>
    </source>
</reference>
<evidence type="ECO:0000256" key="1">
    <source>
        <dbReference type="SAM" id="SignalP"/>
    </source>
</evidence>
<gene>
    <name evidence="3" type="ORF">ACFQ5D_22675</name>
</gene>
<sequence>MKRLGSVLFALFIFAALSVPAFASPNSESKNDAVTSDAATFDLNERVAQEVTVKSENGDTYVLGVKPVDTIKPSGEYPNATGTYKVYWYSGVLNGEYYININSSYKITRAYDPWHSFLGYDVTDSGLEYTSTTARGWWDLSFNGWSNTRWVLSAQMNGSTLKTWVS</sequence>